<dbReference type="InterPro" id="IPR017943">
    <property type="entry name" value="Bactericidal_perm-incr_a/b_dom"/>
</dbReference>
<dbReference type="EMBL" id="BQXS01011779">
    <property type="protein sequence ID" value="GKT16681.1"/>
    <property type="molecule type" value="Genomic_DNA"/>
</dbReference>
<sequence>MTKTGISDLIVVGLQPWFVNYVYATEIPDQIIDFSMAFGKGSIALQNFTVQSFTFFEDDEMVIDFIEPDSFLIGLYDAGMILALDYEFKLETFPYTQLSGSAKITIQGFNLQAGASISTSPDTSDQSCGEPSCGFLTVFSINSVNINLTTFIISYIGDVNPMLELLTTILDDALIPLFTSIFDEYATVLLNQMIKPGGASHFYYDPEGTFLFMATAGSISFSDDYGTFPFFDAHSDRVDQDEQYWQQFLDPAIIEYDPFLYPDFPSIIAGTDANIFFAPAFIQNALYQQFVNERSYWEAANLFLGTKDKLACASIRTGCGDDGEYEGESSMSFLFMADSYIGMEIPELIACPGCSLEVYWRFGDPSLDPVKPIIEAVNPDSLVFLYEDLYVTVSGKDGDVGSVDFSVDFIITMRMHGLMKSDHAYFNIIQGFDEISKISFVDSSRTDKSYLPAWSAIIGVASTSYLQQVFSNFFDQRFAFSLNLPFGNTLGCTLKGEEAFYSSSGFVTVSCFFDECACDVHDFRDASRGDDGMVWCNQTV</sequence>
<proteinExistence type="predicted"/>
<dbReference type="Proteomes" id="UP001057375">
    <property type="component" value="Unassembled WGS sequence"/>
</dbReference>
<accession>A0ABQ5JX42</accession>
<reference evidence="1" key="1">
    <citation type="submission" date="2022-03" db="EMBL/GenBank/DDBJ databases">
        <title>Draft genome sequence of Aduncisulcus paluster, a free-living microaerophilic Fornicata.</title>
        <authorList>
            <person name="Yuyama I."/>
            <person name="Kume K."/>
            <person name="Tamura T."/>
            <person name="Inagaki Y."/>
            <person name="Hashimoto T."/>
        </authorList>
    </citation>
    <scope>NUCLEOTIDE SEQUENCE</scope>
    <source>
        <strain evidence="1">NY0171</strain>
    </source>
</reference>
<keyword evidence="2" id="KW-1185">Reference proteome</keyword>
<dbReference type="SUPFAM" id="SSF55394">
    <property type="entry name" value="Bactericidal permeability-increasing protein, BPI"/>
    <property type="match status" value="1"/>
</dbReference>
<name>A0ABQ5JX42_9EUKA</name>
<protein>
    <submittedName>
        <fullName evidence="1">Uncharacterized protein</fullName>
    </submittedName>
</protein>
<gene>
    <name evidence="1" type="ORF">ADUPG1_010967</name>
</gene>
<dbReference type="Gene3D" id="3.15.10.10">
    <property type="entry name" value="Bactericidal permeability-increasing protein, domain 1"/>
    <property type="match status" value="1"/>
</dbReference>
<organism evidence="1 2">
    <name type="scientific">Aduncisulcus paluster</name>
    <dbReference type="NCBI Taxonomy" id="2918883"/>
    <lineage>
        <taxon>Eukaryota</taxon>
        <taxon>Metamonada</taxon>
        <taxon>Carpediemonas-like organisms</taxon>
        <taxon>Aduncisulcus</taxon>
    </lineage>
</organism>
<evidence type="ECO:0000313" key="1">
    <source>
        <dbReference type="EMBL" id="GKT16681.1"/>
    </source>
</evidence>
<comment type="caution">
    <text evidence="1">The sequence shown here is derived from an EMBL/GenBank/DDBJ whole genome shotgun (WGS) entry which is preliminary data.</text>
</comment>
<evidence type="ECO:0000313" key="2">
    <source>
        <dbReference type="Proteomes" id="UP001057375"/>
    </source>
</evidence>